<dbReference type="InterPro" id="IPR046481">
    <property type="entry name" value="DUF6574"/>
</dbReference>
<feature type="transmembrane region" description="Helical" evidence="2">
    <location>
        <begin position="167"/>
        <end position="189"/>
    </location>
</feature>
<feature type="transmembrane region" description="Helical" evidence="2">
    <location>
        <begin position="210"/>
        <end position="227"/>
    </location>
</feature>
<evidence type="ECO:0000259" key="3">
    <source>
        <dbReference type="Pfam" id="PF13240"/>
    </source>
</evidence>
<dbReference type="Proteomes" id="UP001597104">
    <property type="component" value="Unassembled WGS sequence"/>
</dbReference>
<evidence type="ECO:0000313" key="4">
    <source>
        <dbReference type="EMBL" id="MFD0898706.1"/>
    </source>
</evidence>
<sequence>MQTCPKCGATNDAAAKFCTTCGTPLKGQTGNRSQTTESAQTEAQSQSNQQEQADPAIQAEVERQRQVQAQLRAEQVAQFKQSSRGYWNYLVDSWKKPSQVVVGQFNRWFGIISMAAWALIGSIAVGRTAQAGVNTVENASSSILGIFGGSSTADSVNNTVQSNAITVYFKFFLLLIVGMLALGLVGFIFRKWAQKESLSYFDYTTDLMHRCNLNIILVICVMLFSLMGGFVQLLSVLVISLGASIFVIGFMQSIAIPQPRTGFDSVYLIVVAMIVLEIVLFILFSIFGQSLVSQFSSMF</sequence>
<evidence type="ECO:0000256" key="2">
    <source>
        <dbReference type="SAM" id="Phobius"/>
    </source>
</evidence>
<gene>
    <name evidence="4" type="ORF">ACFQZ7_13370</name>
</gene>
<dbReference type="InterPro" id="IPR026870">
    <property type="entry name" value="Zinc_ribbon_dom"/>
</dbReference>
<keyword evidence="5" id="KW-1185">Reference proteome</keyword>
<evidence type="ECO:0000256" key="1">
    <source>
        <dbReference type="SAM" id="MobiDB-lite"/>
    </source>
</evidence>
<feature type="region of interest" description="Disordered" evidence="1">
    <location>
        <begin position="24"/>
        <end position="54"/>
    </location>
</feature>
<dbReference type="Pfam" id="PF20214">
    <property type="entry name" value="DUF6574"/>
    <property type="match status" value="1"/>
</dbReference>
<feature type="transmembrane region" description="Helical" evidence="2">
    <location>
        <begin position="266"/>
        <end position="288"/>
    </location>
</feature>
<accession>A0ABW3EEG3</accession>
<dbReference type="EMBL" id="JBHTIO010000060">
    <property type="protein sequence ID" value="MFD0898706.1"/>
    <property type="molecule type" value="Genomic_DNA"/>
</dbReference>
<evidence type="ECO:0000313" key="5">
    <source>
        <dbReference type="Proteomes" id="UP001597104"/>
    </source>
</evidence>
<name>A0ABW3EEG3_9LACO</name>
<feature type="compositionally biased region" description="Low complexity" evidence="1">
    <location>
        <begin position="34"/>
        <end position="53"/>
    </location>
</feature>
<dbReference type="RefSeq" id="WP_137638308.1">
    <property type="nucleotide sequence ID" value="NZ_BJDN01000022.1"/>
</dbReference>
<reference evidence="5" key="1">
    <citation type="journal article" date="2019" name="Int. J. Syst. Evol. Microbiol.">
        <title>The Global Catalogue of Microorganisms (GCM) 10K type strain sequencing project: providing services to taxonomists for standard genome sequencing and annotation.</title>
        <authorList>
            <consortium name="The Broad Institute Genomics Platform"/>
            <consortium name="The Broad Institute Genome Sequencing Center for Infectious Disease"/>
            <person name="Wu L."/>
            <person name="Ma J."/>
        </authorList>
    </citation>
    <scope>NUCLEOTIDE SEQUENCE [LARGE SCALE GENOMIC DNA]</scope>
    <source>
        <strain evidence="5">CCM 8925</strain>
    </source>
</reference>
<organism evidence="4 5">
    <name type="scientific">Loigolactobacillus binensis</name>
    <dbReference type="NCBI Taxonomy" id="2559922"/>
    <lineage>
        <taxon>Bacteria</taxon>
        <taxon>Bacillati</taxon>
        <taxon>Bacillota</taxon>
        <taxon>Bacilli</taxon>
        <taxon>Lactobacillales</taxon>
        <taxon>Lactobacillaceae</taxon>
        <taxon>Loigolactobacillus</taxon>
    </lineage>
</organism>
<feature type="compositionally biased region" description="Polar residues" evidence="1">
    <location>
        <begin position="24"/>
        <end position="33"/>
    </location>
</feature>
<dbReference type="Pfam" id="PF13240">
    <property type="entry name" value="Zn_Ribbon_1"/>
    <property type="match status" value="1"/>
</dbReference>
<keyword evidence="2" id="KW-1133">Transmembrane helix</keyword>
<keyword evidence="2" id="KW-0812">Transmembrane</keyword>
<feature type="transmembrane region" description="Helical" evidence="2">
    <location>
        <begin position="233"/>
        <end position="254"/>
    </location>
</feature>
<proteinExistence type="predicted"/>
<protein>
    <submittedName>
        <fullName evidence="4">DUF6574 domain-containing protein</fullName>
    </submittedName>
</protein>
<feature type="domain" description="Zinc-ribbon" evidence="3">
    <location>
        <begin position="4"/>
        <end position="25"/>
    </location>
</feature>
<comment type="caution">
    <text evidence="4">The sequence shown here is derived from an EMBL/GenBank/DDBJ whole genome shotgun (WGS) entry which is preliminary data.</text>
</comment>
<keyword evidence="2" id="KW-0472">Membrane</keyword>